<dbReference type="InterPro" id="IPR002502">
    <property type="entry name" value="Amidase_domain"/>
</dbReference>
<name>A0A3P5XPF4_9RHOB</name>
<protein>
    <submittedName>
        <fullName evidence="2">N-acetylmuramoyl-L-alanine amidase</fullName>
    </submittedName>
</protein>
<dbReference type="RefSeq" id="WP_124087358.1">
    <property type="nucleotide sequence ID" value="NZ_UXAW01000081.1"/>
</dbReference>
<sequence length="189" mass="20154">MRRIIIHWTGGPHRPTGLDLHHYHYVIDGAGAVHPGRFAVSANAGPLVPGAYAAHTLNANTGSIGVALAAMAGAQESPFRVGTAPVTPAQVLALADLCRDLAARYGIAVEPRSVLTHAEVQPTLGIAQRGKWDVTWLPGMERPGAARAVGDRLRALIAVPEPEPEPEPAQPRWIVSLLAALAKFFRNRR</sequence>
<proteinExistence type="predicted"/>
<dbReference type="Gene3D" id="3.40.80.10">
    <property type="entry name" value="Peptidoglycan recognition protein-like"/>
    <property type="match status" value="1"/>
</dbReference>
<gene>
    <name evidence="2" type="ORF">XINFAN_02624</name>
</gene>
<dbReference type="CDD" id="cd06583">
    <property type="entry name" value="PGRP"/>
    <property type="match status" value="1"/>
</dbReference>
<organism evidence="2 3">
    <name type="scientific">Pseudogemmobacter humi</name>
    <dbReference type="NCBI Taxonomy" id="2483812"/>
    <lineage>
        <taxon>Bacteria</taxon>
        <taxon>Pseudomonadati</taxon>
        <taxon>Pseudomonadota</taxon>
        <taxon>Alphaproteobacteria</taxon>
        <taxon>Rhodobacterales</taxon>
        <taxon>Paracoccaceae</taxon>
        <taxon>Pseudogemmobacter</taxon>
    </lineage>
</organism>
<dbReference type="OrthoDB" id="9798982at2"/>
<evidence type="ECO:0000313" key="2">
    <source>
        <dbReference type="EMBL" id="VDC30656.1"/>
    </source>
</evidence>
<evidence type="ECO:0000313" key="3">
    <source>
        <dbReference type="Proteomes" id="UP000277498"/>
    </source>
</evidence>
<keyword evidence="3" id="KW-1185">Reference proteome</keyword>
<dbReference type="GO" id="GO:0009253">
    <property type="term" value="P:peptidoglycan catabolic process"/>
    <property type="evidence" value="ECO:0007669"/>
    <property type="project" value="InterPro"/>
</dbReference>
<dbReference type="SUPFAM" id="SSF55846">
    <property type="entry name" value="N-acetylmuramoyl-L-alanine amidase-like"/>
    <property type="match status" value="1"/>
</dbReference>
<dbReference type="InterPro" id="IPR036505">
    <property type="entry name" value="Amidase/PGRP_sf"/>
</dbReference>
<evidence type="ECO:0000259" key="1">
    <source>
        <dbReference type="Pfam" id="PF01510"/>
    </source>
</evidence>
<reference evidence="2 3" key="1">
    <citation type="submission" date="2018-11" db="EMBL/GenBank/DDBJ databases">
        <authorList>
            <person name="Criscuolo A."/>
        </authorList>
    </citation>
    <scope>NUCLEOTIDE SEQUENCE [LARGE SCALE GENOMIC DNA]</scope>
    <source>
        <strain evidence="2">ACIP111625</strain>
    </source>
</reference>
<dbReference type="GO" id="GO:0008745">
    <property type="term" value="F:N-acetylmuramoyl-L-alanine amidase activity"/>
    <property type="evidence" value="ECO:0007669"/>
    <property type="project" value="InterPro"/>
</dbReference>
<dbReference type="Pfam" id="PF01510">
    <property type="entry name" value="Amidase_2"/>
    <property type="match status" value="1"/>
</dbReference>
<dbReference type="AlphaFoldDB" id="A0A3P5XPF4"/>
<accession>A0A3P5XPF4</accession>
<feature type="domain" description="N-acetylmuramoyl-L-alanine amidase" evidence="1">
    <location>
        <begin position="2"/>
        <end position="121"/>
    </location>
</feature>
<dbReference type="Proteomes" id="UP000277498">
    <property type="component" value="Unassembled WGS sequence"/>
</dbReference>
<dbReference type="EMBL" id="UXAW01000081">
    <property type="protein sequence ID" value="VDC30656.1"/>
    <property type="molecule type" value="Genomic_DNA"/>
</dbReference>